<dbReference type="PANTHER" id="PTHR12110">
    <property type="entry name" value="HYDROXYPYRUVATE ISOMERASE"/>
    <property type="match status" value="1"/>
</dbReference>
<gene>
    <name evidence="2" type="ORF">CSW38_10935</name>
</gene>
<dbReference type="InterPro" id="IPR050312">
    <property type="entry name" value="IolE/XylAMocC-like"/>
</dbReference>
<dbReference type="SUPFAM" id="SSF51658">
    <property type="entry name" value="Xylose isomerase-like"/>
    <property type="match status" value="1"/>
</dbReference>
<dbReference type="GO" id="GO:0016853">
    <property type="term" value="F:isomerase activity"/>
    <property type="evidence" value="ECO:0007669"/>
    <property type="project" value="UniProtKB-KW"/>
</dbReference>
<dbReference type="AlphaFoldDB" id="A0A430RUH2"/>
<protein>
    <submittedName>
        <fullName evidence="2">Xylose isomerase</fullName>
    </submittedName>
</protein>
<sequence length="296" mass="33360">MRPGIVHFKAYPVESGTGPIIETLVKLAEDAFFAVVEVGWMKDPRVRDEARHILEQSHLEVAYAMQPALFSQKLSLCALDPQAHRKAVNQAKNCIREACQLGARWVRLPSGKDPGPEKREAAKKILVETILELREFAKDFGDPLLTLKVFDRSVDKEALVGPAQDALDVAQAVRRHYPEFGLVVDLSHFPLLRESPEEVIPQLRDYLVHAHIGNCYIKNRCHAAYGDLQPRFGFPGSEIDVQEVRQFFRLLLDQGFLNPETRPVVSAEVRPLVLGERSELIVANAKRVFEEAWALA</sequence>
<dbReference type="PANTHER" id="PTHR12110:SF53">
    <property type="entry name" value="BLR5974 PROTEIN"/>
    <property type="match status" value="1"/>
</dbReference>
<feature type="domain" description="Xylose isomerase-like TIM barrel" evidence="1">
    <location>
        <begin position="27"/>
        <end position="256"/>
    </location>
</feature>
<name>A0A430RUH2_THESC</name>
<dbReference type="Proteomes" id="UP000287306">
    <property type="component" value="Unassembled WGS sequence"/>
</dbReference>
<comment type="caution">
    <text evidence="2">The sequence shown here is derived from an EMBL/GenBank/DDBJ whole genome shotgun (WGS) entry which is preliminary data.</text>
</comment>
<accession>A0A430RUH2</accession>
<evidence type="ECO:0000313" key="3">
    <source>
        <dbReference type="Proteomes" id="UP000287306"/>
    </source>
</evidence>
<reference evidence="2 3" key="1">
    <citation type="journal article" date="2019" name="Extremophiles">
        <title>Biogeography of thermophiles and predominance of Thermus scotoductus in domestic water heaters.</title>
        <authorList>
            <person name="Wilpiszeski R.L."/>
            <person name="Zhang Z."/>
            <person name="House C.H."/>
        </authorList>
    </citation>
    <scope>NUCLEOTIDE SEQUENCE [LARGE SCALE GENOMIC DNA]</scope>
    <source>
        <strain evidence="2 3">25_S25</strain>
    </source>
</reference>
<organism evidence="2 3">
    <name type="scientific">Thermus scotoductus</name>
    <dbReference type="NCBI Taxonomy" id="37636"/>
    <lineage>
        <taxon>Bacteria</taxon>
        <taxon>Thermotogati</taxon>
        <taxon>Deinococcota</taxon>
        <taxon>Deinococci</taxon>
        <taxon>Thermales</taxon>
        <taxon>Thermaceae</taxon>
        <taxon>Thermus</taxon>
    </lineage>
</organism>
<dbReference type="Gene3D" id="3.20.20.150">
    <property type="entry name" value="Divalent-metal-dependent TIM barrel enzymes"/>
    <property type="match status" value="1"/>
</dbReference>
<dbReference type="Pfam" id="PF01261">
    <property type="entry name" value="AP_endonuc_2"/>
    <property type="match status" value="1"/>
</dbReference>
<proteinExistence type="predicted"/>
<evidence type="ECO:0000259" key="1">
    <source>
        <dbReference type="Pfam" id="PF01261"/>
    </source>
</evidence>
<dbReference type="InterPro" id="IPR036237">
    <property type="entry name" value="Xyl_isomerase-like_sf"/>
</dbReference>
<dbReference type="InterPro" id="IPR013022">
    <property type="entry name" value="Xyl_isomerase-like_TIM-brl"/>
</dbReference>
<dbReference type="EMBL" id="PELY01000401">
    <property type="protein sequence ID" value="RTH23325.1"/>
    <property type="molecule type" value="Genomic_DNA"/>
</dbReference>
<keyword evidence="2" id="KW-0413">Isomerase</keyword>
<evidence type="ECO:0000313" key="2">
    <source>
        <dbReference type="EMBL" id="RTH23325.1"/>
    </source>
</evidence>